<evidence type="ECO:0000259" key="1">
    <source>
        <dbReference type="Pfam" id="PF08279"/>
    </source>
</evidence>
<dbReference type="Proteomes" id="UP000266506">
    <property type="component" value="Unassembled WGS sequence"/>
</dbReference>
<dbReference type="InParanoid" id="A0A397S6C2"/>
<dbReference type="AlphaFoldDB" id="A0A397S6C2"/>
<proteinExistence type="predicted"/>
<dbReference type="InterPro" id="IPR036390">
    <property type="entry name" value="WH_DNA-bd_sf"/>
</dbReference>
<dbReference type="PROSITE" id="PS52050">
    <property type="entry name" value="WYL"/>
    <property type="match status" value="1"/>
</dbReference>
<dbReference type="PANTHER" id="PTHR34580">
    <property type="match status" value="1"/>
</dbReference>
<dbReference type="InterPro" id="IPR013196">
    <property type="entry name" value="HTH_11"/>
</dbReference>
<dbReference type="InterPro" id="IPR026881">
    <property type="entry name" value="WYL_dom"/>
</dbReference>
<evidence type="ECO:0000313" key="4">
    <source>
        <dbReference type="EMBL" id="RIA78281.1"/>
    </source>
</evidence>
<feature type="domain" description="WCX" evidence="3">
    <location>
        <begin position="235"/>
        <end position="308"/>
    </location>
</feature>
<dbReference type="EMBL" id="QXEV01000002">
    <property type="protein sequence ID" value="RIA78281.1"/>
    <property type="molecule type" value="Genomic_DNA"/>
</dbReference>
<dbReference type="RefSeq" id="WP_119015407.1">
    <property type="nucleotide sequence ID" value="NZ_QXEV01000002.1"/>
</dbReference>
<evidence type="ECO:0000259" key="3">
    <source>
        <dbReference type="Pfam" id="PF25583"/>
    </source>
</evidence>
<keyword evidence="5" id="KW-1185">Reference proteome</keyword>
<accession>A0A397S6C2</accession>
<sequence>MNKAAACIKLIQILSVRNDYINTEELADLLETNPRNVREYIKELEVCGYTLESMKGLYGGYRLDKSCMLPSLKLNGEDKKIIGNAISYLENKSDFIDFNSFQEVMGRITASVERSNEVTPITMIDRFPLAMDKKELENRYQVLQECIESQMKCEVTYRSAKNKERIHTIHPYKLFVYNGTWFVLAYNESIHDFGYFKLNRLVDIFKTRNHFTILRGFDEKDYLDDFGMTKNGEYYEVVLEFTNLNMAISERVYGRHQQVTEIDSTHTRFQAEMQNKDMIASFVMSFGKNCKVISPLWLKDKVKKNYEDALNQYMEE</sequence>
<dbReference type="InterPro" id="IPR057727">
    <property type="entry name" value="WCX_dom"/>
</dbReference>
<organism evidence="4 5">
    <name type="scientific">Anaeroplasma bactoclasticum</name>
    <dbReference type="NCBI Taxonomy" id="2088"/>
    <lineage>
        <taxon>Bacteria</taxon>
        <taxon>Bacillati</taxon>
        <taxon>Mycoplasmatota</taxon>
        <taxon>Mollicutes</taxon>
        <taxon>Anaeroplasmatales</taxon>
        <taxon>Anaeroplasmataceae</taxon>
        <taxon>Anaeroplasma</taxon>
    </lineage>
</organism>
<feature type="domain" description="Helix-turn-helix type 11" evidence="1">
    <location>
        <begin position="9"/>
        <end position="62"/>
    </location>
</feature>
<dbReference type="InterPro" id="IPR051534">
    <property type="entry name" value="CBASS_pafABC_assoc_protein"/>
</dbReference>
<dbReference type="FunCoup" id="A0A397S6C2">
    <property type="interactions" value="87"/>
</dbReference>
<comment type="caution">
    <text evidence="4">The sequence shown here is derived from an EMBL/GenBank/DDBJ whole genome shotgun (WGS) entry which is preliminary data.</text>
</comment>
<reference evidence="4 5" key="1">
    <citation type="submission" date="2018-08" db="EMBL/GenBank/DDBJ databases">
        <title>Genomic Encyclopedia of Archaeal and Bacterial Type Strains, Phase II (KMG-II): from individual species to whole genera.</title>
        <authorList>
            <person name="Goeker M."/>
        </authorList>
    </citation>
    <scope>NUCLEOTIDE SEQUENCE [LARGE SCALE GENOMIC DNA]</scope>
    <source>
        <strain evidence="4 5">ATCC 27112</strain>
    </source>
</reference>
<evidence type="ECO:0000259" key="2">
    <source>
        <dbReference type="Pfam" id="PF13280"/>
    </source>
</evidence>
<dbReference type="OrthoDB" id="9767131at2"/>
<feature type="domain" description="WYL" evidence="2">
    <location>
        <begin position="141"/>
        <end position="203"/>
    </location>
</feature>
<dbReference type="Pfam" id="PF25583">
    <property type="entry name" value="WCX"/>
    <property type="match status" value="1"/>
</dbReference>
<dbReference type="Pfam" id="PF08279">
    <property type="entry name" value="HTH_11"/>
    <property type="match status" value="1"/>
</dbReference>
<name>A0A397S6C2_9MOLU</name>
<dbReference type="SUPFAM" id="SSF46785">
    <property type="entry name" value="Winged helix' DNA-binding domain"/>
    <property type="match status" value="1"/>
</dbReference>
<dbReference type="InterPro" id="IPR036388">
    <property type="entry name" value="WH-like_DNA-bd_sf"/>
</dbReference>
<dbReference type="PANTHER" id="PTHR34580:SF3">
    <property type="entry name" value="PROTEIN PAFB"/>
    <property type="match status" value="1"/>
</dbReference>
<dbReference type="Pfam" id="PF13280">
    <property type="entry name" value="WYL"/>
    <property type="match status" value="1"/>
</dbReference>
<gene>
    <name evidence="4" type="ORF">EI71_00231</name>
</gene>
<dbReference type="Gene3D" id="1.10.10.10">
    <property type="entry name" value="Winged helix-like DNA-binding domain superfamily/Winged helix DNA-binding domain"/>
    <property type="match status" value="1"/>
</dbReference>
<evidence type="ECO:0000313" key="5">
    <source>
        <dbReference type="Proteomes" id="UP000266506"/>
    </source>
</evidence>
<dbReference type="GO" id="GO:0003677">
    <property type="term" value="F:DNA binding"/>
    <property type="evidence" value="ECO:0007669"/>
    <property type="project" value="UniProtKB-KW"/>
</dbReference>
<keyword evidence="4" id="KW-0238">DNA-binding</keyword>
<protein>
    <submittedName>
        <fullName evidence="4">Putative DNA-binding transcriptional regulator YafY</fullName>
    </submittedName>
</protein>